<evidence type="ECO:0000313" key="1">
    <source>
        <dbReference type="EMBL" id="QHS89646.1"/>
    </source>
</evidence>
<name>A0A6C0BC09_9ZZZZ</name>
<organism evidence="1">
    <name type="scientific">viral metagenome</name>
    <dbReference type="NCBI Taxonomy" id="1070528"/>
    <lineage>
        <taxon>unclassified sequences</taxon>
        <taxon>metagenomes</taxon>
        <taxon>organismal metagenomes</taxon>
    </lineage>
</organism>
<reference evidence="1" key="1">
    <citation type="journal article" date="2020" name="Nature">
        <title>Giant virus diversity and host interactions through global metagenomics.</title>
        <authorList>
            <person name="Schulz F."/>
            <person name="Roux S."/>
            <person name="Paez-Espino D."/>
            <person name="Jungbluth S."/>
            <person name="Walsh D.A."/>
            <person name="Denef V.J."/>
            <person name="McMahon K.D."/>
            <person name="Konstantinidis K.T."/>
            <person name="Eloe-Fadrosh E.A."/>
            <person name="Kyrpides N.C."/>
            <person name="Woyke T."/>
        </authorList>
    </citation>
    <scope>NUCLEOTIDE SEQUENCE</scope>
    <source>
        <strain evidence="1">GVMAG-M-3300010160-26</strain>
    </source>
</reference>
<dbReference type="EMBL" id="MN739115">
    <property type="protein sequence ID" value="QHS89646.1"/>
    <property type="molecule type" value="Genomic_DNA"/>
</dbReference>
<dbReference type="AlphaFoldDB" id="A0A6C0BC09"/>
<proteinExistence type="predicted"/>
<accession>A0A6C0BC09</accession>
<sequence length="137" mass="15916">MLKLFIVFLFLLALYLYLNKNIVYFETRDNSEYSSIIDDTQTNPIDINRILIRPPPNPSPTRSLLNDAENDGTVYVNGDISTFLPSKVPYKNQRIPLVEYGYDAFEPYNANYNANKYSINHAAQVEFDKENRIVARR</sequence>
<protein>
    <submittedName>
        <fullName evidence="1">Uncharacterized protein</fullName>
    </submittedName>
</protein>